<name>A0A6A5AP25_APHAT</name>
<gene>
    <name evidence="2" type="ORF">AaE_005424</name>
</gene>
<reference evidence="2 3" key="1">
    <citation type="submission" date="2019-06" db="EMBL/GenBank/DDBJ databases">
        <title>Genomics analysis of Aphanomyces spp. identifies a new class of oomycete effector associated with host adaptation.</title>
        <authorList>
            <person name="Gaulin E."/>
        </authorList>
    </citation>
    <scope>NUCLEOTIDE SEQUENCE [LARGE SCALE GENOMIC DNA]</scope>
    <source>
        <strain evidence="2 3">E</strain>
    </source>
</reference>
<evidence type="ECO:0000313" key="3">
    <source>
        <dbReference type="Proteomes" id="UP000469452"/>
    </source>
</evidence>
<feature type="compositionally biased region" description="Basic residues" evidence="1">
    <location>
        <begin position="88"/>
        <end position="98"/>
    </location>
</feature>
<accession>A0A6A5AP25</accession>
<organism evidence="2 3">
    <name type="scientific">Aphanomyces astaci</name>
    <name type="common">Crayfish plague agent</name>
    <dbReference type="NCBI Taxonomy" id="112090"/>
    <lineage>
        <taxon>Eukaryota</taxon>
        <taxon>Sar</taxon>
        <taxon>Stramenopiles</taxon>
        <taxon>Oomycota</taxon>
        <taxon>Saprolegniomycetes</taxon>
        <taxon>Saprolegniales</taxon>
        <taxon>Verrucalvaceae</taxon>
        <taxon>Aphanomyces</taxon>
    </lineage>
</organism>
<sequence length="112" mass="11889">RTSGGVVDQYKYRDGTSTSSHAVCDTVWTCDNDGVVHADGGFAQAVSCGKSASKAFIFTTTNDDSLASTDDKASSQLKRRAESAHVPSSRKKPALHKRPSSLFAALSSFQCN</sequence>
<evidence type="ECO:0000256" key="1">
    <source>
        <dbReference type="SAM" id="MobiDB-lite"/>
    </source>
</evidence>
<protein>
    <submittedName>
        <fullName evidence="2">Uncharacterized protein</fullName>
    </submittedName>
</protein>
<feature type="non-terminal residue" evidence="2">
    <location>
        <position position="1"/>
    </location>
</feature>
<evidence type="ECO:0000313" key="2">
    <source>
        <dbReference type="EMBL" id="KAF0754203.1"/>
    </source>
</evidence>
<feature type="compositionally biased region" description="Basic and acidic residues" evidence="1">
    <location>
        <begin position="69"/>
        <end position="83"/>
    </location>
</feature>
<comment type="caution">
    <text evidence="2">The sequence shown here is derived from an EMBL/GenBank/DDBJ whole genome shotgun (WGS) entry which is preliminary data.</text>
</comment>
<dbReference type="EMBL" id="VJMI01010939">
    <property type="protein sequence ID" value="KAF0754203.1"/>
    <property type="molecule type" value="Genomic_DNA"/>
</dbReference>
<proteinExistence type="predicted"/>
<dbReference type="AlphaFoldDB" id="A0A6A5AP25"/>
<feature type="region of interest" description="Disordered" evidence="1">
    <location>
        <begin position="64"/>
        <end position="98"/>
    </location>
</feature>
<dbReference type="VEuPathDB" id="FungiDB:H257_04839"/>
<dbReference type="Proteomes" id="UP000469452">
    <property type="component" value="Unassembled WGS sequence"/>
</dbReference>